<dbReference type="OrthoDB" id="6399178at2"/>
<organism evidence="1 2">
    <name type="scientific">Moritella marina ATCC 15381</name>
    <dbReference type="NCBI Taxonomy" id="1202962"/>
    <lineage>
        <taxon>Bacteria</taxon>
        <taxon>Pseudomonadati</taxon>
        <taxon>Pseudomonadota</taxon>
        <taxon>Gammaproteobacteria</taxon>
        <taxon>Alteromonadales</taxon>
        <taxon>Moritellaceae</taxon>
        <taxon>Moritella</taxon>
    </lineage>
</organism>
<proteinExistence type="predicted"/>
<reference evidence="1 2" key="1">
    <citation type="submission" date="2019-09" db="EMBL/GenBank/DDBJ databases">
        <title>Hybrid Assembly of the complete Genome of the Deep-Sea Bacterium Moritella marina from long Nanopore and Illumina reads.</title>
        <authorList>
            <person name="Magin S."/>
            <person name="Georgoulis A."/>
            <person name="Papadimitriou K."/>
            <person name="Iliakis G."/>
            <person name="Vorgias C.E."/>
        </authorList>
    </citation>
    <scope>NUCLEOTIDE SEQUENCE [LARGE SCALE GENOMIC DNA]</scope>
    <source>
        <strain evidence="1 2">MP-1</strain>
    </source>
</reference>
<dbReference type="Proteomes" id="UP000327424">
    <property type="component" value="Chromosome"/>
</dbReference>
<dbReference type="KEGG" id="mmaa:FR932_10710"/>
<dbReference type="AlphaFoldDB" id="A0A5J6WJN7"/>
<evidence type="ECO:0000313" key="1">
    <source>
        <dbReference type="EMBL" id="QFI38283.1"/>
    </source>
</evidence>
<dbReference type="Pfam" id="PF07445">
    <property type="entry name" value="PriC"/>
    <property type="match status" value="1"/>
</dbReference>
<name>A0A5J6WJN7_MORMI</name>
<protein>
    <submittedName>
        <fullName evidence="1">Uncharacterized protein</fullName>
    </submittedName>
</protein>
<sequence length="210" mass="24610">MATINRQQQQLNQLAQRIQQLNLLSKQVNSSHTTTINYKLRDRALFYPGLFIYKNQDIHQYVAELANSMTRLQAYFDKQAAKDNKSSITPNHVLPIKNGLSIEEVLLEKVAHQFRAINGVLQQCHFRRGEVKEEPKNYDVIAKKLLQKSHHLYAKLAQQIEYERRLQAMIDQQSDPVQLQQTKQRLQRCQGATAKVRQQLQRYEQKKDLS</sequence>
<keyword evidence="2" id="KW-1185">Reference proteome</keyword>
<dbReference type="RefSeq" id="WP_019440615.1">
    <property type="nucleotide sequence ID" value="NZ_ALOE01000009.1"/>
</dbReference>
<dbReference type="EMBL" id="CP044399">
    <property type="protein sequence ID" value="QFI38283.1"/>
    <property type="molecule type" value="Genomic_DNA"/>
</dbReference>
<evidence type="ECO:0000313" key="2">
    <source>
        <dbReference type="Proteomes" id="UP000327424"/>
    </source>
</evidence>
<gene>
    <name evidence="1" type="ORF">FR932_10710</name>
</gene>
<dbReference type="InterPro" id="IPR010890">
    <property type="entry name" value="PriC"/>
</dbReference>
<accession>A0A5J6WJN7</accession>